<dbReference type="CDD" id="cd00487">
    <property type="entry name" value="Pep_deformylase"/>
    <property type="match status" value="1"/>
</dbReference>
<dbReference type="GO" id="GO:0042586">
    <property type="term" value="F:peptide deformylase activity"/>
    <property type="evidence" value="ECO:0007669"/>
    <property type="project" value="UniProtKB-UniRule"/>
</dbReference>
<dbReference type="AlphaFoldDB" id="A0A0G0GAK7"/>
<dbReference type="PIRSF" id="PIRSF004749">
    <property type="entry name" value="Pep_def"/>
    <property type="match status" value="1"/>
</dbReference>
<dbReference type="InterPro" id="IPR023635">
    <property type="entry name" value="Peptide_deformylase"/>
</dbReference>
<comment type="caution">
    <text evidence="3">The sequence shown here is derived from an EMBL/GenBank/DDBJ whole genome shotgun (WGS) entry which is preliminary data.</text>
</comment>
<dbReference type="EMBL" id="LBSX01000002">
    <property type="protein sequence ID" value="KKQ28128.1"/>
    <property type="molecule type" value="Genomic_DNA"/>
</dbReference>
<dbReference type="PANTHER" id="PTHR10458">
    <property type="entry name" value="PEPTIDE DEFORMYLASE"/>
    <property type="match status" value="1"/>
</dbReference>
<proteinExistence type="inferred from homology"/>
<comment type="function">
    <text evidence="2">Removes the formyl group from the N-terminal Met of newly synthesized proteins. Requires at least a dipeptide for an efficient rate of reaction. N-terminal L-methionine is a prerequisite for activity but the enzyme has broad specificity at other positions.</text>
</comment>
<feature type="binding site" evidence="2">
    <location>
        <position position="148"/>
    </location>
    <ligand>
        <name>Fe cation</name>
        <dbReference type="ChEBI" id="CHEBI:24875"/>
    </ligand>
</feature>
<keyword evidence="2" id="KW-0479">Metal-binding</keyword>
<keyword evidence="2" id="KW-0648">Protein biosynthesis</keyword>
<comment type="similarity">
    <text evidence="1 2">Belongs to the polypeptide deformylase family.</text>
</comment>
<keyword evidence="2" id="KW-0408">Iron</keyword>
<reference evidence="3 4" key="1">
    <citation type="journal article" date="2015" name="Nature">
        <title>rRNA introns, odd ribosomes, and small enigmatic genomes across a large radiation of phyla.</title>
        <authorList>
            <person name="Brown C.T."/>
            <person name="Hug L.A."/>
            <person name="Thomas B.C."/>
            <person name="Sharon I."/>
            <person name="Castelle C.J."/>
            <person name="Singh A."/>
            <person name="Wilkins M.J."/>
            <person name="Williams K.H."/>
            <person name="Banfield J.F."/>
        </authorList>
    </citation>
    <scope>NUCLEOTIDE SEQUENCE [LARGE SCALE GENOMIC DNA]</scope>
</reference>
<evidence type="ECO:0000256" key="2">
    <source>
        <dbReference type="HAMAP-Rule" id="MF_00163"/>
    </source>
</evidence>
<evidence type="ECO:0000256" key="1">
    <source>
        <dbReference type="ARBA" id="ARBA00010759"/>
    </source>
</evidence>
<name>A0A0G0GAK7_9BACT</name>
<dbReference type="Proteomes" id="UP000034849">
    <property type="component" value="Unassembled WGS sequence"/>
</dbReference>
<accession>A0A0G0GAK7</accession>
<protein>
    <recommendedName>
        <fullName evidence="2">Peptide deformylase</fullName>
        <shortName evidence="2">PDF</shortName>
        <ecNumber evidence="2">3.5.1.88</ecNumber>
    </recommendedName>
    <alternativeName>
        <fullName evidence="2">Polypeptide deformylase</fullName>
    </alternativeName>
</protein>
<feature type="active site" evidence="2">
    <location>
        <position position="145"/>
    </location>
</feature>
<organism evidence="3 4">
    <name type="scientific">Candidatus Magasanikbacteria bacterium GW2011_GWC2_37_14</name>
    <dbReference type="NCBI Taxonomy" id="1619046"/>
    <lineage>
        <taxon>Bacteria</taxon>
        <taxon>Candidatus Magasanikiibacteriota</taxon>
    </lineage>
</organism>
<sequence length="165" mass="18811">MLKIVTLPNPKLRERSTEIDRDFLLSPEIQTLIIEMSPKMYTSDGIGLAAPQVGYNIRLCIIGKEALKLDKKNKLPVEFDLILVNPTWQKTSRKTNIDEEGCLSVPGIIGKVKRQSDIEVEAWNEKGEKIKFAAHNYFARVIQHEVDHLDGILFIDKAKDIQEIK</sequence>
<dbReference type="PANTHER" id="PTHR10458:SF22">
    <property type="entry name" value="PEPTIDE DEFORMYLASE"/>
    <property type="match status" value="1"/>
</dbReference>
<dbReference type="EC" id="3.5.1.88" evidence="2"/>
<dbReference type="NCBIfam" id="TIGR00079">
    <property type="entry name" value="pept_deformyl"/>
    <property type="match status" value="1"/>
</dbReference>
<dbReference type="NCBIfam" id="NF001159">
    <property type="entry name" value="PRK00150.1-3"/>
    <property type="match status" value="1"/>
</dbReference>
<dbReference type="Gene3D" id="3.90.45.10">
    <property type="entry name" value="Peptide deformylase"/>
    <property type="match status" value="1"/>
</dbReference>
<dbReference type="GO" id="GO:0046872">
    <property type="term" value="F:metal ion binding"/>
    <property type="evidence" value="ECO:0007669"/>
    <property type="project" value="UniProtKB-KW"/>
</dbReference>
<evidence type="ECO:0000313" key="4">
    <source>
        <dbReference type="Proteomes" id="UP000034849"/>
    </source>
</evidence>
<dbReference type="GO" id="GO:0006412">
    <property type="term" value="P:translation"/>
    <property type="evidence" value="ECO:0007669"/>
    <property type="project" value="UniProtKB-UniRule"/>
</dbReference>
<comment type="catalytic activity">
    <reaction evidence="2">
        <text>N-terminal N-formyl-L-methionyl-[peptide] + H2O = N-terminal L-methionyl-[peptide] + formate</text>
        <dbReference type="Rhea" id="RHEA:24420"/>
        <dbReference type="Rhea" id="RHEA-COMP:10639"/>
        <dbReference type="Rhea" id="RHEA-COMP:10640"/>
        <dbReference type="ChEBI" id="CHEBI:15377"/>
        <dbReference type="ChEBI" id="CHEBI:15740"/>
        <dbReference type="ChEBI" id="CHEBI:49298"/>
        <dbReference type="ChEBI" id="CHEBI:64731"/>
        <dbReference type="EC" id="3.5.1.88"/>
    </reaction>
</comment>
<feature type="binding site" evidence="2">
    <location>
        <position position="144"/>
    </location>
    <ligand>
        <name>Fe cation</name>
        <dbReference type="ChEBI" id="CHEBI:24875"/>
    </ligand>
</feature>
<dbReference type="SUPFAM" id="SSF56420">
    <property type="entry name" value="Peptide deformylase"/>
    <property type="match status" value="1"/>
</dbReference>
<dbReference type="PRINTS" id="PR01576">
    <property type="entry name" value="PDEFORMYLASE"/>
</dbReference>
<dbReference type="InterPro" id="IPR036821">
    <property type="entry name" value="Peptide_deformylase_sf"/>
</dbReference>
<dbReference type="HAMAP" id="MF_00163">
    <property type="entry name" value="Pep_deformylase"/>
    <property type="match status" value="1"/>
</dbReference>
<gene>
    <name evidence="2" type="primary">def</name>
    <name evidence="3" type="ORF">US42_C0002G0083</name>
</gene>
<dbReference type="STRING" id="1619046.US42_C0002G0083"/>
<dbReference type="PATRIC" id="fig|1619046.3.peg.194"/>
<feature type="binding site" evidence="2">
    <location>
        <position position="102"/>
    </location>
    <ligand>
        <name>Fe cation</name>
        <dbReference type="ChEBI" id="CHEBI:24875"/>
    </ligand>
</feature>
<keyword evidence="2" id="KW-0378">Hydrolase</keyword>
<dbReference type="Pfam" id="PF01327">
    <property type="entry name" value="Pep_deformylase"/>
    <property type="match status" value="1"/>
</dbReference>
<comment type="cofactor">
    <cofactor evidence="2">
        <name>Fe(2+)</name>
        <dbReference type="ChEBI" id="CHEBI:29033"/>
    </cofactor>
    <text evidence="2">Binds 1 Fe(2+) ion.</text>
</comment>
<evidence type="ECO:0000313" key="3">
    <source>
        <dbReference type="EMBL" id="KKQ28128.1"/>
    </source>
</evidence>